<dbReference type="Pfam" id="PF00763">
    <property type="entry name" value="THF_DHG_CYH"/>
    <property type="match status" value="1"/>
</dbReference>
<gene>
    <name evidence="10" type="primary">folD</name>
    <name evidence="13" type="ORF">A2V81_03720</name>
</gene>
<organism evidence="13 14">
    <name type="scientific">Candidatus Abawacabacteria bacterium RBG_16_42_10</name>
    <dbReference type="NCBI Taxonomy" id="1817814"/>
    <lineage>
        <taxon>Bacteria</taxon>
        <taxon>Candidatus Abawacaibacteriota</taxon>
    </lineage>
</organism>
<comment type="caution">
    <text evidence="13">The sequence shown here is derived from an EMBL/GenBank/DDBJ whole genome shotgun (WGS) entry which is preliminary data.</text>
</comment>
<dbReference type="PANTHER" id="PTHR48099">
    <property type="entry name" value="C-1-TETRAHYDROFOLATE SYNTHASE, CYTOPLASMIC-RELATED"/>
    <property type="match status" value="1"/>
</dbReference>
<dbReference type="GO" id="GO:0004488">
    <property type="term" value="F:methylenetetrahydrofolate dehydrogenase (NADP+) activity"/>
    <property type="evidence" value="ECO:0007669"/>
    <property type="project" value="UniProtKB-UniRule"/>
</dbReference>
<dbReference type="HAMAP" id="MF_01576">
    <property type="entry name" value="THF_DHG_CYH"/>
    <property type="match status" value="1"/>
</dbReference>
<dbReference type="EC" id="3.5.4.9" evidence="10"/>
<comment type="catalytic activity">
    <reaction evidence="10">
        <text>(6R)-5,10-methenyltetrahydrofolate + H2O = (6R)-10-formyltetrahydrofolate + H(+)</text>
        <dbReference type="Rhea" id="RHEA:23700"/>
        <dbReference type="ChEBI" id="CHEBI:15377"/>
        <dbReference type="ChEBI" id="CHEBI:15378"/>
        <dbReference type="ChEBI" id="CHEBI:57455"/>
        <dbReference type="ChEBI" id="CHEBI:195366"/>
        <dbReference type="EC" id="3.5.4.9"/>
    </reaction>
</comment>
<dbReference type="AlphaFoldDB" id="A0A1F4XJS2"/>
<comment type="catalytic activity">
    <reaction evidence="10">
        <text>(6R)-5,10-methylene-5,6,7,8-tetrahydrofolate + NADP(+) = (6R)-5,10-methenyltetrahydrofolate + NADPH</text>
        <dbReference type="Rhea" id="RHEA:22812"/>
        <dbReference type="ChEBI" id="CHEBI:15636"/>
        <dbReference type="ChEBI" id="CHEBI:57455"/>
        <dbReference type="ChEBI" id="CHEBI:57783"/>
        <dbReference type="ChEBI" id="CHEBI:58349"/>
        <dbReference type="EC" id="1.5.1.5"/>
    </reaction>
</comment>
<feature type="domain" description="Tetrahydrofolate dehydrogenase/cyclohydrolase catalytic" evidence="11">
    <location>
        <begin position="5"/>
        <end position="112"/>
    </location>
</feature>
<dbReference type="EMBL" id="MEWR01000014">
    <property type="protein sequence ID" value="OGC81955.1"/>
    <property type="molecule type" value="Genomic_DNA"/>
</dbReference>
<evidence type="ECO:0000256" key="9">
    <source>
        <dbReference type="ARBA" id="ARBA00023268"/>
    </source>
</evidence>
<comment type="subunit">
    <text evidence="2 10">Homodimer.</text>
</comment>
<dbReference type="InterPro" id="IPR020630">
    <property type="entry name" value="THF_DH/CycHdrlase_cat_dom"/>
</dbReference>
<dbReference type="SUPFAM" id="SSF51735">
    <property type="entry name" value="NAD(P)-binding Rossmann-fold domains"/>
    <property type="match status" value="1"/>
</dbReference>
<dbReference type="UniPathway" id="UPA00193"/>
<dbReference type="CDD" id="cd01080">
    <property type="entry name" value="NAD_bind_m-THF_DH_Cyclohyd"/>
    <property type="match status" value="1"/>
</dbReference>
<dbReference type="GO" id="GO:0000105">
    <property type="term" value="P:L-histidine biosynthetic process"/>
    <property type="evidence" value="ECO:0007669"/>
    <property type="project" value="UniProtKB-KW"/>
</dbReference>
<evidence type="ECO:0000259" key="12">
    <source>
        <dbReference type="Pfam" id="PF02882"/>
    </source>
</evidence>
<evidence type="ECO:0000313" key="13">
    <source>
        <dbReference type="EMBL" id="OGC81955.1"/>
    </source>
</evidence>
<sequence>MSQIIDGKKLAEEIKEQLRPVPHHGGLGVIMIGENPASTIYVGQKEKLTKELNIPFEVLKLTEWDDWLETKEDIKDFCERKDLAGIIVQLPLPPGIHAEGILDLIPIDKDVDGLKKCSSFIPATARGVMYALKSTGTLMTGKHAVILGRSKLVGRPLIDLLLAENCTVTIAHSYTQDLPSITKTADILISAVGKPSIVNGDMVKEGVIAIDVGITRTEAGLKGDLVFDEIAKKANFITPVPGGIGPLTVAFLMANILGK</sequence>
<dbReference type="Gene3D" id="3.40.50.720">
    <property type="entry name" value="NAD(P)-binding Rossmann-like Domain"/>
    <property type="match status" value="1"/>
</dbReference>
<evidence type="ECO:0000256" key="4">
    <source>
        <dbReference type="ARBA" id="ARBA00022755"/>
    </source>
</evidence>
<dbReference type="Pfam" id="PF02882">
    <property type="entry name" value="THF_DHG_CYH_C"/>
    <property type="match status" value="1"/>
</dbReference>
<comment type="pathway">
    <text evidence="1 10">One-carbon metabolism; tetrahydrofolate interconversion.</text>
</comment>
<dbReference type="InterPro" id="IPR046346">
    <property type="entry name" value="Aminoacid_DH-like_N_sf"/>
</dbReference>
<evidence type="ECO:0000256" key="8">
    <source>
        <dbReference type="ARBA" id="ARBA00023167"/>
    </source>
</evidence>
<protein>
    <recommendedName>
        <fullName evidence="10">Bifunctional protein FolD</fullName>
    </recommendedName>
    <domain>
        <recommendedName>
            <fullName evidence="10">Methylenetetrahydrofolate dehydrogenase</fullName>
            <ecNumber evidence="10">1.5.1.5</ecNumber>
        </recommendedName>
    </domain>
    <domain>
        <recommendedName>
            <fullName evidence="10">Methenyltetrahydrofolate cyclohydrolase</fullName>
            <ecNumber evidence="10">3.5.4.9</ecNumber>
        </recommendedName>
    </domain>
</protein>
<keyword evidence="7 10" id="KW-0560">Oxidoreductase</keyword>
<comment type="caution">
    <text evidence="10">Lacks conserved residue(s) required for the propagation of feature annotation.</text>
</comment>
<dbReference type="Proteomes" id="UP000177614">
    <property type="component" value="Unassembled WGS sequence"/>
</dbReference>
<keyword evidence="3 10" id="KW-0554">One-carbon metabolism</keyword>
<comment type="similarity">
    <text evidence="10">Belongs to the tetrahydrofolate dehydrogenase/cyclohydrolase family.</text>
</comment>
<dbReference type="GO" id="GO:0009086">
    <property type="term" value="P:methionine biosynthetic process"/>
    <property type="evidence" value="ECO:0007669"/>
    <property type="project" value="UniProtKB-KW"/>
</dbReference>
<evidence type="ECO:0000256" key="2">
    <source>
        <dbReference type="ARBA" id="ARBA00011738"/>
    </source>
</evidence>
<reference evidence="13 14" key="1">
    <citation type="journal article" date="2016" name="Nat. Commun.">
        <title>Thousands of microbial genomes shed light on interconnected biogeochemical processes in an aquifer system.</title>
        <authorList>
            <person name="Anantharaman K."/>
            <person name="Brown C.T."/>
            <person name="Hug L.A."/>
            <person name="Sharon I."/>
            <person name="Castelle C.J."/>
            <person name="Probst A.J."/>
            <person name="Thomas B.C."/>
            <person name="Singh A."/>
            <person name="Wilkins M.J."/>
            <person name="Karaoz U."/>
            <person name="Brodie E.L."/>
            <person name="Williams K.H."/>
            <person name="Hubbard S.S."/>
            <person name="Banfield J.F."/>
        </authorList>
    </citation>
    <scope>NUCLEOTIDE SEQUENCE [LARGE SCALE GENOMIC DNA]</scope>
</reference>
<evidence type="ECO:0000256" key="6">
    <source>
        <dbReference type="ARBA" id="ARBA00022857"/>
    </source>
</evidence>
<dbReference type="Gene3D" id="3.40.50.10860">
    <property type="entry name" value="Leucine Dehydrogenase, chain A, domain 1"/>
    <property type="match status" value="1"/>
</dbReference>
<dbReference type="FunFam" id="3.40.50.720:FF:000006">
    <property type="entry name" value="Bifunctional protein FolD"/>
    <property type="match status" value="1"/>
</dbReference>
<dbReference type="STRING" id="1817814.A2V81_03720"/>
<dbReference type="InterPro" id="IPR000672">
    <property type="entry name" value="THF_DH/CycHdrlase"/>
</dbReference>
<dbReference type="PRINTS" id="PR00085">
    <property type="entry name" value="THFDHDRGNASE"/>
</dbReference>
<dbReference type="InterPro" id="IPR036291">
    <property type="entry name" value="NAD(P)-bd_dom_sf"/>
</dbReference>
<evidence type="ECO:0000256" key="5">
    <source>
        <dbReference type="ARBA" id="ARBA00022801"/>
    </source>
</evidence>
<name>A0A1F4XJS2_9BACT</name>
<proteinExistence type="inferred from homology"/>
<evidence type="ECO:0000256" key="7">
    <source>
        <dbReference type="ARBA" id="ARBA00023002"/>
    </source>
</evidence>
<evidence type="ECO:0000259" key="11">
    <source>
        <dbReference type="Pfam" id="PF00763"/>
    </source>
</evidence>
<feature type="domain" description="Tetrahydrofolate dehydrogenase/cyclohydrolase NAD(P)-binding" evidence="12">
    <location>
        <begin position="122"/>
        <end position="257"/>
    </location>
</feature>
<dbReference type="SUPFAM" id="SSF53223">
    <property type="entry name" value="Aminoacid dehydrogenase-like, N-terminal domain"/>
    <property type="match status" value="1"/>
</dbReference>
<keyword evidence="6 10" id="KW-0521">NADP</keyword>
<keyword evidence="9 10" id="KW-0511">Multifunctional enzyme</keyword>
<evidence type="ECO:0000256" key="10">
    <source>
        <dbReference type="HAMAP-Rule" id="MF_01576"/>
    </source>
</evidence>
<keyword evidence="4 10" id="KW-0658">Purine biosynthesis</keyword>
<keyword evidence="8 10" id="KW-0486">Methionine biosynthesis</keyword>
<feature type="binding site" evidence="10">
    <location>
        <position position="214"/>
    </location>
    <ligand>
        <name>NADP(+)</name>
        <dbReference type="ChEBI" id="CHEBI:58349"/>
    </ligand>
</feature>
<comment type="function">
    <text evidence="10">Catalyzes the oxidation of 5,10-methylenetetrahydrofolate to 5,10-methenyltetrahydrofolate and then the hydrolysis of 5,10-methenyltetrahydrofolate to 10-formyltetrahydrofolate.</text>
</comment>
<feature type="binding site" evidence="10">
    <location>
        <begin position="148"/>
        <end position="150"/>
    </location>
    <ligand>
        <name>NADP(+)</name>
        <dbReference type="ChEBI" id="CHEBI:58349"/>
    </ligand>
</feature>
<dbReference type="EC" id="1.5.1.5" evidence="10"/>
<evidence type="ECO:0000313" key="14">
    <source>
        <dbReference type="Proteomes" id="UP000177614"/>
    </source>
</evidence>
<dbReference type="PANTHER" id="PTHR48099:SF5">
    <property type="entry name" value="C-1-TETRAHYDROFOLATE SYNTHASE, CYTOPLASMIC"/>
    <property type="match status" value="1"/>
</dbReference>
<dbReference type="GO" id="GO:0006164">
    <property type="term" value="P:purine nucleotide biosynthetic process"/>
    <property type="evidence" value="ECO:0007669"/>
    <property type="project" value="UniProtKB-KW"/>
</dbReference>
<dbReference type="GO" id="GO:0004477">
    <property type="term" value="F:methenyltetrahydrofolate cyclohydrolase activity"/>
    <property type="evidence" value="ECO:0007669"/>
    <property type="project" value="UniProtKB-UniRule"/>
</dbReference>
<evidence type="ECO:0000256" key="1">
    <source>
        <dbReference type="ARBA" id="ARBA00004777"/>
    </source>
</evidence>
<keyword evidence="10" id="KW-0368">Histidine biosynthesis</keyword>
<keyword evidence="5 10" id="KW-0378">Hydrolase</keyword>
<dbReference type="GO" id="GO:0035999">
    <property type="term" value="P:tetrahydrofolate interconversion"/>
    <property type="evidence" value="ECO:0007669"/>
    <property type="project" value="UniProtKB-UniRule"/>
</dbReference>
<dbReference type="InterPro" id="IPR020631">
    <property type="entry name" value="THF_DH/CycHdrlase_NAD-bd_dom"/>
</dbReference>
<dbReference type="GO" id="GO:0005829">
    <property type="term" value="C:cytosol"/>
    <property type="evidence" value="ECO:0007669"/>
    <property type="project" value="TreeGrafter"/>
</dbReference>
<evidence type="ECO:0000256" key="3">
    <source>
        <dbReference type="ARBA" id="ARBA00022563"/>
    </source>
</evidence>
<accession>A0A1F4XJS2</accession>
<keyword evidence="10" id="KW-0028">Amino-acid biosynthesis</keyword>